<dbReference type="AlphaFoldDB" id="A0A3S2Z9N2"/>
<dbReference type="SUPFAM" id="SSF103481">
    <property type="entry name" value="Multidrug resistance efflux transporter EmrE"/>
    <property type="match status" value="2"/>
</dbReference>
<protein>
    <submittedName>
        <fullName evidence="3">DMT family transporter</fullName>
    </submittedName>
</protein>
<dbReference type="InterPro" id="IPR000620">
    <property type="entry name" value="EamA_dom"/>
</dbReference>
<sequence length="300" mass="31387">MSAGAGAVEARFKGAFLVVASAVLFASAGVFTKLIPSDAWTILFWRGLIAAVFLGALMAMRGSLRDQILRMGWSGFAAACVSSLGSVAFIPAFKETTVANVTLIYTSAPFLAAFVAWIWMREKPSRRCMAAAGAALVGVAVIFGAPAPGVSVTGDLFALWMTLCMSVAMVIYRRYPATPAVGPMVLSSLMLLPVAVLFSDPFEVPLGEVPMLTAFGLCFALASVALLSGAKLLPSSETALLSIMETPLAPLLAWLLLAETPSLRCLAGGVLIIAALIWYLGRRPDRGTGRVAAGADNHTV</sequence>
<dbReference type="InterPro" id="IPR037185">
    <property type="entry name" value="EmrE-like"/>
</dbReference>
<feature type="transmembrane region" description="Helical" evidence="1">
    <location>
        <begin position="239"/>
        <end position="257"/>
    </location>
</feature>
<dbReference type="Proteomes" id="UP000287447">
    <property type="component" value="Unassembled WGS sequence"/>
</dbReference>
<organism evidence="3 4">
    <name type="scientific">Hwanghaeella grinnelliae</name>
    <dbReference type="NCBI Taxonomy" id="2500179"/>
    <lineage>
        <taxon>Bacteria</taxon>
        <taxon>Pseudomonadati</taxon>
        <taxon>Pseudomonadota</taxon>
        <taxon>Alphaproteobacteria</taxon>
        <taxon>Rhodospirillales</taxon>
        <taxon>Rhodospirillaceae</taxon>
        <taxon>Hwanghaeella</taxon>
    </lineage>
</organism>
<dbReference type="GO" id="GO:0016020">
    <property type="term" value="C:membrane"/>
    <property type="evidence" value="ECO:0007669"/>
    <property type="project" value="InterPro"/>
</dbReference>
<feature type="transmembrane region" description="Helical" evidence="1">
    <location>
        <begin position="263"/>
        <end position="281"/>
    </location>
</feature>
<feature type="domain" description="EamA" evidence="2">
    <location>
        <begin position="13"/>
        <end position="143"/>
    </location>
</feature>
<feature type="transmembrane region" description="Helical" evidence="1">
    <location>
        <begin position="12"/>
        <end position="31"/>
    </location>
</feature>
<name>A0A3S2Z9N2_9PROT</name>
<accession>A0A3S2Z9N2</accession>
<feature type="transmembrane region" description="Helical" evidence="1">
    <location>
        <begin position="72"/>
        <end position="93"/>
    </location>
</feature>
<feature type="transmembrane region" description="Helical" evidence="1">
    <location>
        <begin position="156"/>
        <end position="173"/>
    </location>
</feature>
<reference evidence="4" key="1">
    <citation type="submission" date="2019-01" db="EMBL/GenBank/DDBJ databases">
        <title>Gri0909 isolated from a small marine red alga.</title>
        <authorList>
            <person name="Kim J."/>
            <person name="Jeong S.E."/>
            <person name="Jeon C.O."/>
        </authorList>
    </citation>
    <scope>NUCLEOTIDE SEQUENCE [LARGE SCALE GENOMIC DNA]</scope>
    <source>
        <strain evidence="4">Gri0909</strain>
    </source>
</reference>
<evidence type="ECO:0000313" key="3">
    <source>
        <dbReference type="EMBL" id="RVU38692.1"/>
    </source>
</evidence>
<evidence type="ECO:0000313" key="4">
    <source>
        <dbReference type="Proteomes" id="UP000287447"/>
    </source>
</evidence>
<keyword evidence="1" id="KW-1133">Transmembrane helix</keyword>
<gene>
    <name evidence="3" type="ORF">EOI86_05315</name>
</gene>
<dbReference type="EMBL" id="SADE01000001">
    <property type="protein sequence ID" value="RVU38692.1"/>
    <property type="molecule type" value="Genomic_DNA"/>
</dbReference>
<feature type="domain" description="EamA" evidence="2">
    <location>
        <begin position="153"/>
        <end position="278"/>
    </location>
</feature>
<keyword evidence="1" id="KW-0812">Transmembrane</keyword>
<feature type="transmembrane region" description="Helical" evidence="1">
    <location>
        <begin position="180"/>
        <end position="198"/>
    </location>
</feature>
<dbReference type="OrthoDB" id="8690132at2"/>
<feature type="transmembrane region" description="Helical" evidence="1">
    <location>
        <begin position="99"/>
        <end position="119"/>
    </location>
</feature>
<dbReference type="RefSeq" id="WP_127764064.1">
    <property type="nucleotide sequence ID" value="NZ_SADE01000001.1"/>
</dbReference>
<keyword evidence="1" id="KW-0472">Membrane</keyword>
<feature type="transmembrane region" description="Helical" evidence="1">
    <location>
        <begin position="43"/>
        <end position="60"/>
    </location>
</feature>
<dbReference type="Pfam" id="PF00892">
    <property type="entry name" value="EamA"/>
    <property type="match status" value="2"/>
</dbReference>
<proteinExistence type="predicted"/>
<evidence type="ECO:0000256" key="1">
    <source>
        <dbReference type="SAM" id="Phobius"/>
    </source>
</evidence>
<keyword evidence="4" id="KW-1185">Reference proteome</keyword>
<evidence type="ECO:0000259" key="2">
    <source>
        <dbReference type="Pfam" id="PF00892"/>
    </source>
</evidence>
<dbReference type="PANTHER" id="PTHR22911">
    <property type="entry name" value="ACYL-MALONYL CONDENSING ENZYME-RELATED"/>
    <property type="match status" value="1"/>
</dbReference>
<feature type="transmembrane region" description="Helical" evidence="1">
    <location>
        <begin position="210"/>
        <end position="227"/>
    </location>
</feature>
<comment type="caution">
    <text evidence="3">The sequence shown here is derived from an EMBL/GenBank/DDBJ whole genome shotgun (WGS) entry which is preliminary data.</text>
</comment>
<feature type="transmembrane region" description="Helical" evidence="1">
    <location>
        <begin position="131"/>
        <end position="150"/>
    </location>
</feature>
<dbReference type="PANTHER" id="PTHR22911:SF135">
    <property type="entry name" value="BLR4310 PROTEIN"/>
    <property type="match status" value="1"/>
</dbReference>